<sequence>MRKIFNKIHLWLGLASGLVVFISMLAASIFVWDEELSLWYHQDKYFVPEVKSETLPLDSLMHIVKQKYAAVDYVEISNNQQKSYVFTSFKENTKPHWTAASDYEIYSRIFVDQYTGKELGEVDLRYDWIYNLRILHQNLLLTYDVGHYLVGFSTLFIFILVVTGIYLWWPKNKAALKQRVWFRWKNTTKWKRKNYDIHNIGGIYTFLFILIFAITGLVWTFKWWTNGIYRVLGNDPEKVWAKAPDIKNNETGSIKNPLEYILSDVKSKVPNSTSVGMTLPEKSTESVPVTSFVRHKGSSGWDESDSYTHNSRTGNNYFKVKHHDKTLGAKWRNSNYAIHTGSIYGVPTKILASIISLFCAFLPVSGFLIWWGRNKKNKSTRR</sequence>
<feature type="transmembrane region" description="Helical" evidence="1">
    <location>
        <begin position="12"/>
        <end position="32"/>
    </location>
</feature>
<reference evidence="2 3" key="1">
    <citation type="submission" date="2024-09" db="EMBL/GenBank/DDBJ databases">
        <authorList>
            <person name="Sun Q."/>
            <person name="Mori K."/>
        </authorList>
    </citation>
    <scope>NUCLEOTIDE SEQUENCE [LARGE SCALE GENOMIC DNA]</scope>
    <source>
        <strain evidence="2 3">CGMCC 1.12926</strain>
    </source>
</reference>
<keyword evidence="1" id="KW-1133">Transmembrane helix</keyword>
<dbReference type="RefSeq" id="WP_379686718.1">
    <property type="nucleotide sequence ID" value="NZ_JBHLYW010000009.1"/>
</dbReference>
<proteinExistence type="predicted"/>
<accession>A0ABV6BUK3</accession>
<keyword evidence="1" id="KW-0812">Transmembrane</keyword>
<dbReference type="EMBL" id="JBHLYW010000009">
    <property type="protein sequence ID" value="MFC0077699.1"/>
    <property type="molecule type" value="Genomic_DNA"/>
</dbReference>
<gene>
    <name evidence="2" type="ORF">ACFFLS_11660</name>
</gene>
<feature type="transmembrane region" description="Helical" evidence="1">
    <location>
        <begin position="201"/>
        <end position="221"/>
    </location>
</feature>
<keyword evidence="1" id="KW-0472">Membrane</keyword>
<dbReference type="Proteomes" id="UP001589734">
    <property type="component" value="Unassembled WGS sequence"/>
</dbReference>
<dbReference type="InterPro" id="IPR005625">
    <property type="entry name" value="PepSY-ass_TM"/>
</dbReference>
<dbReference type="PANTHER" id="PTHR34219:SF3">
    <property type="entry name" value="BLL7967 PROTEIN"/>
    <property type="match status" value="1"/>
</dbReference>
<organism evidence="2 3">
    <name type="scientific">Flavobacterium procerum</name>
    <dbReference type="NCBI Taxonomy" id="1455569"/>
    <lineage>
        <taxon>Bacteria</taxon>
        <taxon>Pseudomonadati</taxon>
        <taxon>Bacteroidota</taxon>
        <taxon>Flavobacteriia</taxon>
        <taxon>Flavobacteriales</taxon>
        <taxon>Flavobacteriaceae</taxon>
        <taxon>Flavobacterium</taxon>
    </lineage>
</organism>
<feature type="transmembrane region" description="Helical" evidence="1">
    <location>
        <begin position="350"/>
        <end position="372"/>
    </location>
</feature>
<name>A0ABV6BUK3_9FLAO</name>
<evidence type="ECO:0000313" key="2">
    <source>
        <dbReference type="EMBL" id="MFC0077699.1"/>
    </source>
</evidence>
<comment type="caution">
    <text evidence="2">The sequence shown here is derived from an EMBL/GenBank/DDBJ whole genome shotgun (WGS) entry which is preliminary data.</text>
</comment>
<evidence type="ECO:0000256" key="1">
    <source>
        <dbReference type="SAM" id="Phobius"/>
    </source>
</evidence>
<keyword evidence="3" id="KW-1185">Reference proteome</keyword>
<protein>
    <submittedName>
        <fullName evidence="2">PepSY-associated TM helix domain-containing protein</fullName>
    </submittedName>
</protein>
<evidence type="ECO:0000313" key="3">
    <source>
        <dbReference type="Proteomes" id="UP001589734"/>
    </source>
</evidence>
<dbReference type="Pfam" id="PF03929">
    <property type="entry name" value="PepSY_TM"/>
    <property type="match status" value="1"/>
</dbReference>
<feature type="transmembrane region" description="Helical" evidence="1">
    <location>
        <begin position="148"/>
        <end position="169"/>
    </location>
</feature>
<dbReference type="PANTHER" id="PTHR34219">
    <property type="entry name" value="IRON-REGULATED INNER MEMBRANE PROTEIN-RELATED"/>
    <property type="match status" value="1"/>
</dbReference>